<name>L8FWK3_PSED2</name>
<accession>L8FWK3</accession>
<gene>
    <name evidence="2" type="ORF">GMDG_07313</name>
</gene>
<sequence>MLITGPPASESTTNSRRRHYHQHRGYEGKRVTTSGYSPTRLPYLQTADRILTVSQKGTTAAPRTHVPVTSTLCDGERDMFVRVSSLTNMSTSSQPPHPHHHLIPKRSLLPPKAPITHKSYTVHLPSRLELQPPSTTTTTWRTTGQARCRRSQINRRPGRRAADRDPLFLFLSGCCCQLMEVPCSGM</sequence>
<protein>
    <submittedName>
        <fullName evidence="2">Uncharacterized protein</fullName>
    </submittedName>
</protein>
<dbReference type="HOGENOM" id="CLU_1455009_0_0_1"/>
<keyword evidence="3" id="KW-1185">Reference proteome</keyword>
<reference evidence="3" key="1">
    <citation type="submission" date="2010-09" db="EMBL/GenBank/DDBJ databases">
        <title>The genome sequence of Geomyces destructans 20631-21.</title>
        <authorList>
            <consortium name="The Broad Institute Genome Sequencing Platform"/>
            <person name="Cuomo C.A."/>
            <person name="Blehert D.S."/>
            <person name="Lorch J.M."/>
            <person name="Young S.K."/>
            <person name="Zeng Q."/>
            <person name="Gargeya S."/>
            <person name="Fitzgerald M."/>
            <person name="Haas B."/>
            <person name="Abouelleil A."/>
            <person name="Alvarado L."/>
            <person name="Arachchi H.M."/>
            <person name="Berlin A."/>
            <person name="Brown A."/>
            <person name="Chapman S.B."/>
            <person name="Chen Z."/>
            <person name="Dunbar C."/>
            <person name="Freedman E."/>
            <person name="Gearin G."/>
            <person name="Gellesch M."/>
            <person name="Goldberg J."/>
            <person name="Griggs A."/>
            <person name="Gujja S."/>
            <person name="Heiman D."/>
            <person name="Howarth C."/>
            <person name="Larson L."/>
            <person name="Lui A."/>
            <person name="MacDonald P.J.P."/>
            <person name="Montmayeur A."/>
            <person name="Murphy C."/>
            <person name="Neiman D."/>
            <person name="Pearson M."/>
            <person name="Priest M."/>
            <person name="Roberts A."/>
            <person name="Saif S."/>
            <person name="Shea T."/>
            <person name="Shenoy N."/>
            <person name="Sisk P."/>
            <person name="Stolte C."/>
            <person name="Sykes S."/>
            <person name="Wortman J."/>
            <person name="Nusbaum C."/>
            <person name="Birren B."/>
        </authorList>
    </citation>
    <scope>NUCLEOTIDE SEQUENCE [LARGE SCALE GENOMIC DNA]</scope>
    <source>
        <strain evidence="3">ATCC MYA-4855 / 20631-21</strain>
    </source>
</reference>
<dbReference type="EMBL" id="GL573382">
    <property type="protein sequence ID" value="ELR05330.1"/>
    <property type="molecule type" value="Genomic_DNA"/>
</dbReference>
<dbReference type="InParanoid" id="L8FWK3"/>
<proteinExistence type="predicted"/>
<dbReference type="AlphaFoldDB" id="L8FWK3"/>
<feature type="region of interest" description="Disordered" evidence="1">
    <location>
        <begin position="1"/>
        <end position="40"/>
    </location>
</feature>
<dbReference type="VEuPathDB" id="FungiDB:GMDG_07313"/>
<dbReference type="Proteomes" id="UP000011064">
    <property type="component" value="Unassembled WGS sequence"/>
</dbReference>
<evidence type="ECO:0000256" key="1">
    <source>
        <dbReference type="SAM" id="MobiDB-lite"/>
    </source>
</evidence>
<evidence type="ECO:0000313" key="3">
    <source>
        <dbReference type="Proteomes" id="UP000011064"/>
    </source>
</evidence>
<evidence type="ECO:0000313" key="2">
    <source>
        <dbReference type="EMBL" id="ELR05330.1"/>
    </source>
</evidence>
<organism evidence="2 3">
    <name type="scientific">Pseudogymnoascus destructans (strain ATCC MYA-4855 / 20631-21)</name>
    <name type="common">Bat white-nose syndrome fungus</name>
    <name type="synonym">Geomyces destructans</name>
    <dbReference type="NCBI Taxonomy" id="658429"/>
    <lineage>
        <taxon>Eukaryota</taxon>
        <taxon>Fungi</taxon>
        <taxon>Dikarya</taxon>
        <taxon>Ascomycota</taxon>
        <taxon>Pezizomycotina</taxon>
        <taxon>Leotiomycetes</taxon>
        <taxon>Thelebolales</taxon>
        <taxon>Thelebolaceae</taxon>
        <taxon>Pseudogymnoascus</taxon>
    </lineage>
</organism>